<reference evidence="1 2" key="1">
    <citation type="submission" date="2020-03" db="EMBL/GenBank/DDBJ databases">
        <title>Genomic Encyclopedia of Type Strains, Phase IV (KMG-IV): sequencing the most valuable type-strain genomes for metagenomic binning, comparative biology and taxonomic classification.</title>
        <authorList>
            <person name="Goeker M."/>
        </authorList>
    </citation>
    <scope>NUCLEOTIDE SEQUENCE [LARGE SCALE GENOMIC DNA]</scope>
    <source>
        <strain evidence="1 2">DSM 7225</strain>
    </source>
</reference>
<dbReference type="RefSeq" id="WP_125974328.1">
    <property type="nucleotide sequence ID" value="NZ_BAAADY010000012.1"/>
</dbReference>
<dbReference type="AlphaFoldDB" id="A0A7X5XXQ5"/>
<sequence length="277" mass="30558">MRLVEIAAPVDAGAGETTHRPTPEQVRAQLERLRAHAFTGSDKLYAFLHFVVEEALAGRAATLKELVIGVELYGGVIEYDPRIDSAVRVEARRLRRKLAAYYAGVGREDAVIVSIPTGGYAPSFRLRQDARCIAADAPGAALEPPILAVLPFTALCIHEKAFAAGVTDEIIYAAERDAHLRVVPRAIMFQFRESRYSLDEVATHAGAALVLHGTIRRMQEVHRVCVELSSRCGRILWSDRIDIVGEGGLDVQERMAEAILERLPRSAVRERCIREIA</sequence>
<accession>A0A7X5XXQ5</accession>
<comment type="caution">
    <text evidence="1">The sequence shown here is derived from an EMBL/GenBank/DDBJ whole genome shotgun (WGS) entry which is preliminary data.</text>
</comment>
<name>A0A7X5XXQ5_9SPHN</name>
<evidence type="ECO:0000313" key="1">
    <source>
        <dbReference type="EMBL" id="NJB97269.1"/>
    </source>
</evidence>
<dbReference type="EMBL" id="JAATJB010000003">
    <property type="protein sequence ID" value="NJB97269.1"/>
    <property type="molecule type" value="Genomic_DNA"/>
</dbReference>
<keyword evidence="2" id="KW-1185">Reference proteome</keyword>
<dbReference type="Proteomes" id="UP000531251">
    <property type="component" value="Unassembled WGS sequence"/>
</dbReference>
<proteinExistence type="predicted"/>
<gene>
    <name evidence="1" type="ORF">GGR89_001575</name>
</gene>
<organism evidence="1 2">
    <name type="scientific">Sphingomonas trueperi</name>
    <dbReference type="NCBI Taxonomy" id="53317"/>
    <lineage>
        <taxon>Bacteria</taxon>
        <taxon>Pseudomonadati</taxon>
        <taxon>Pseudomonadota</taxon>
        <taxon>Alphaproteobacteria</taxon>
        <taxon>Sphingomonadales</taxon>
        <taxon>Sphingomonadaceae</taxon>
        <taxon>Sphingomonas</taxon>
    </lineage>
</organism>
<evidence type="ECO:0000313" key="2">
    <source>
        <dbReference type="Proteomes" id="UP000531251"/>
    </source>
</evidence>
<protein>
    <submittedName>
        <fullName evidence="1">TolB-like protein</fullName>
    </submittedName>
</protein>